<proteinExistence type="predicted"/>
<keyword evidence="1" id="KW-0472">Membrane</keyword>
<organism evidence="2 3">
    <name type="scientific">Macrococcus epidermidis</name>
    <dbReference type="NCBI Taxonomy" id="1902580"/>
    <lineage>
        <taxon>Bacteria</taxon>
        <taxon>Bacillati</taxon>
        <taxon>Bacillota</taxon>
        <taxon>Bacilli</taxon>
        <taxon>Bacillales</taxon>
        <taxon>Staphylococcaceae</taxon>
        <taxon>Macrococcus</taxon>
    </lineage>
</organism>
<protein>
    <submittedName>
        <fullName evidence="2">Uncharacterized protein</fullName>
    </submittedName>
</protein>
<gene>
    <name evidence="2" type="ORF">BHU61_03070</name>
</gene>
<evidence type="ECO:0000313" key="2">
    <source>
        <dbReference type="EMBL" id="RAK46451.1"/>
    </source>
</evidence>
<sequence length="62" mass="7580">MRWMFIIMIFILYISLTTRLNMMTFNRRKMDRNISKDTYFKLSLGVNALCITIFIIYNIFTK</sequence>
<dbReference type="AlphaFoldDB" id="A0A327ZVZ1"/>
<name>A0A327ZVZ1_9STAP</name>
<feature type="transmembrane region" description="Helical" evidence="1">
    <location>
        <begin position="38"/>
        <end position="60"/>
    </location>
</feature>
<keyword evidence="1" id="KW-0812">Transmembrane</keyword>
<dbReference type="Proteomes" id="UP000249808">
    <property type="component" value="Unassembled WGS sequence"/>
</dbReference>
<evidence type="ECO:0000313" key="3">
    <source>
        <dbReference type="Proteomes" id="UP000249808"/>
    </source>
</evidence>
<dbReference type="EMBL" id="PZJH01000001">
    <property type="protein sequence ID" value="RAK46451.1"/>
    <property type="molecule type" value="Genomic_DNA"/>
</dbReference>
<comment type="caution">
    <text evidence="2">The sequence shown here is derived from an EMBL/GenBank/DDBJ whole genome shotgun (WGS) entry which is preliminary data.</text>
</comment>
<feature type="transmembrane region" description="Helical" evidence="1">
    <location>
        <begin position="6"/>
        <end position="26"/>
    </location>
</feature>
<keyword evidence="1" id="KW-1133">Transmembrane helix</keyword>
<accession>A0A327ZVZ1</accession>
<evidence type="ECO:0000256" key="1">
    <source>
        <dbReference type="SAM" id="Phobius"/>
    </source>
</evidence>
<keyword evidence="3" id="KW-1185">Reference proteome</keyword>
<reference evidence="2 3" key="1">
    <citation type="journal article" date="2018" name="Front. Microbiol.">
        <title>Description and Comparative Genomics of Macrococcus caseolyticus subsp. hominis subsp. nov., Macrococcus goetzii sp. nov., Macrococcus epidermidis sp. nov., and Macrococcus bohemicus sp. nov., Novel Macrococci From Human Clinical Material With Virulence Potential and Suspected Uptake of Foreign DNA by Natural Transformation.</title>
        <authorList>
            <person name="Maslanova I."/>
            <person name="Wertheimer Z."/>
            <person name="Sedlacek I."/>
            <person name="Svec P."/>
            <person name="Indrakova A."/>
            <person name="Kovarovic V."/>
            <person name="Schumann P."/>
            <person name="Sproer C."/>
            <person name="Kralova S."/>
            <person name="Sedo O."/>
            <person name="Kristofova L."/>
            <person name="Vrbovska V."/>
            <person name="Fuzik T."/>
            <person name="Petras P."/>
            <person name="Zdrahal Z."/>
            <person name="Ruzickova V."/>
            <person name="Doskar J."/>
            <person name="Pantucek R."/>
        </authorList>
    </citation>
    <scope>NUCLEOTIDE SEQUENCE [LARGE SCALE GENOMIC DNA]</scope>
    <source>
        <strain evidence="2 3">01/688</strain>
    </source>
</reference>